<accession>A0A1T1AVK6</accession>
<dbReference type="SMART" id="SM00869">
    <property type="entry name" value="Autotransporter"/>
    <property type="match status" value="1"/>
</dbReference>
<dbReference type="Pfam" id="PF03797">
    <property type="entry name" value="Autotransporter"/>
    <property type="match status" value="1"/>
</dbReference>
<dbReference type="GO" id="GO:0019867">
    <property type="term" value="C:outer membrane"/>
    <property type="evidence" value="ECO:0007669"/>
    <property type="project" value="InterPro"/>
</dbReference>
<dbReference type="InterPro" id="IPR036709">
    <property type="entry name" value="Autotransporte_beta_dom_sf"/>
</dbReference>
<gene>
    <name evidence="2" type="ORF">RF819_15800</name>
</gene>
<comment type="caution">
    <text evidence="2">The sequence shown here is derived from an EMBL/GenBank/DDBJ whole genome shotgun (WGS) entry which is preliminary data.</text>
</comment>
<proteinExistence type="predicted"/>
<evidence type="ECO:0000313" key="3">
    <source>
        <dbReference type="Proteomes" id="UP000190750"/>
    </source>
</evidence>
<evidence type="ECO:0000259" key="1">
    <source>
        <dbReference type="PROSITE" id="PS51208"/>
    </source>
</evidence>
<dbReference type="AlphaFoldDB" id="A0A1T1AVK6"/>
<dbReference type="STRING" id="28066.RF819_15800"/>
<keyword evidence="3" id="KW-1185">Reference proteome</keyword>
<feature type="domain" description="Autotransporter" evidence="1">
    <location>
        <begin position="149"/>
        <end position="427"/>
    </location>
</feature>
<dbReference type="PROSITE" id="PS51208">
    <property type="entry name" value="AUTOTRANSPORTER"/>
    <property type="match status" value="1"/>
</dbReference>
<dbReference type="InterPro" id="IPR005546">
    <property type="entry name" value="Autotransporte_beta"/>
</dbReference>
<organism evidence="2 3">
    <name type="scientific">Rhodoferax fermentans</name>
    <dbReference type="NCBI Taxonomy" id="28066"/>
    <lineage>
        <taxon>Bacteria</taxon>
        <taxon>Pseudomonadati</taxon>
        <taxon>Pseudomonadota</taxon>
        <taxon>Betaproteobacteria</taxon>
        <taxon>Burkholderiales</taxon>
        <taxon>Comamonadaceae</taxon>
        <taxon>Rhodoferax</taxon>
    </lineage>
</organism>
<dbReference type="Gene3D" id="2.40.128.130">
    <property type="entry name" value="Autotransporter beta-domain"/>
    <property type="match status" value="1"/>
</dbReference>
<dbReference type="Proteomes" id="UP000190750">
    <property type="component" value="Unassembled WGS sequence"/>
</dbReference>
<dbReference type="EMBL" id="MTJN01000002">
    <property type="protein sequence ID" value="OOV07988.1"/>
    <property type="molecule type" value="Genomic_DNA"/>
</dbReference>
<dbReference type="InterPro" id="IPR006315">
    <property type="entry name" value="OM_autotransptr_brl_dom"/>
</dbReference>
<dbReference type="SUPFAM" id="SSF103515">
    <property type="entry name" value="Autotransporter"/>
    <property type="match status" value="1"/>
</dbReference>
<sequence>MTAGTRYFLVISTWEAGDASLGLPLDFASFGPGTLQFFAIPAVGQFAPNSTVRSSSAAEVLDALNGGTGAMASAITALSALTPTQQQAALEKLTPVSSRALLLASHDASASAFDRVSARLESLRVVDGAFTTPAFANAGGIKTGLSSGDEPKNSGVWLRTYGSEGKQGSKDGFAGYSSKGWGVAFGADRELATGLIAGLALNYSDTSLSFKDQLTGDNNGVTSTQLSVYGSKDYGRIYSEGMLAYSKKHYKSQRDTVVNGIASGEYDGDLWGVRLGGGMAFALSPSTTITPKIQVDWMQLKQYSYTETGGGALALNVAEATTKRLRASLGAQLNHDAIWGSLKLQPFARVFWHHDFQNDGIDSSASFTGGGATFLTPGQKLDEDTYSVGFGVNVFTAKNFTASVAYDGTFGNSYEQNTVQATARWAF</sequence>
<dbReference type="NCBIfam" id="TIGR01414">
    <property type="entry name" value="autotrans_barl"/>
    <property type="match status" value="1"/>
</dbReference>
<name>A0A1T1AVK6_RHOFE</name>
<reference evidence="2 3" key="1">
    <citation type="submission" date="2017-01" db="EMBL/GenBank/DDBJ databases">
        <title>Genome sequencing of Rhodoferax fermentans JCM 7819.</title>
        <authorList>
            <person name="Kim Y.J."/>
            <person name="Farh M.E.-A."/>
            <person name="Yang D.-C."/>
        </authorList>
    </citation>
    <scope>NUCLEOTIDE SEQUENCE [LARGE SCALE GENOMIC DNA]</scope>
    <source>
        <strain evidence="2 3">JCM 7819</strain>
    </source>
</reference>
<evidence type="ECO:0000313" key="2">
    <source>
        <dbReference type="EMBL" id="OOV07988.1"/>
    </source>
</evidence>
<protein>
    <recommendedName>
        <fullName evidence="1">Autotransporter domain-containing protein</fullName>
    </recommendedName>
</protein>